<evidence type="ECO:0000313" key="6">
    <source>
        <dbReference type="EMBL" id="CEQ03160.1"/>
    </source>
</evidence>
<feature type="binding site" evidence="5">
    <location>
        <position position="65"/>
    </location>
    <ligand>
        <name>a divalent metal cation</name>
        <dbReference type="ChEBI" id="CHEBI:60240"/>
        <label>1</label>
    </ligand>
</feature>
<dbReference type="EMBL" id="CEKZ01000003">
    <property type="protein sequence ID" value="CEQ03160.1"/>
    <property type="molecule type" value="Genomic_DNA"/>
</dbReference>
<feature type="binding site" evidence="5">
    <location>
        <position position="329"/>
    </location>
    <ligand>
        <name>a divalent metal cation</name>
        <dbReference type="ChEBI" id="CHEBI:60240"/>
        <label>1</label>
    </ligand>
</feature>
<proteinExistence type="inferred from homology"/>
<sequence>MKLKSLIKQIEKKYPLNLAYDWDNVGLLVGDYENEVNKIMVALEANEKVVNEAIEKEIDLIITHHPFIFSKMKKVTTQDLKGKLIHKLIKNNISIYSMHTNFDIAFDGLNDYFVELLNLKDAKILEKTNSEVLYKLAVYVPKTHLDKVRSALGNADAGHLGNYKECSFSIEGEGRFKPCEGANPYIGEEGALESVNEVKIETIVPQKNLGGVINAMIKSHPYEEVAYDLYKLENKGEAVGLGRYGKLEEKITFKDLGMILKEKLDIKYIRVVGNLEDEISKVAIVTGSGADMVKKAFKYGCDVLITGDMKYHDAQDTLDMGMKVIDCGHFDTEKVFADIMFKYLDENFDIDIIKSDVNLNPFDII</sequence>
<evidence type="ECO:0000256" key="3">
    <source>
        <dbReference type="ARBA" id="ARBA00022723"/>
    </source>
</evidence>
<protein>
    <recommendedName>
        <fullName evidence="2 4">GTP cyclohydrolase 1 type 2 homolog</fullName>
    </recommendedName>
</protein>
<comment type="similarity">
    <text evidence="1 4">Belongs to the GTP cyclohydrolase I type 2/NIF3 family.</text>
</comment>
<evidence type="ECO:0000256" key="2">
    <source>
        <dbReference type="ARBA" id="ARBA00022112"/>
    </source>
</evidence>
<dbReference type="Pfam" id="PF01784">
    <property type="entry name" value="DUF34_NIF3"/>
    <property type="match status" value="1"/>
</dbReference>
<dbReference type="RefSeq" id="WP_055341609.1">
    <property type="nucleotide sequence ID" value="NZ_CDNI01000003.1"/>
</dbReference>
<organism evidence="6 7">
    <name type="scientific">Paraclostridium sordellii</name>
    <name type="common">Clostridium sordellii</name>
    <dbReference type="NCBI Taxonomy" id="1505"/>
    <lineage>
        <taxon>Bacteria</taxon>
        <taxon>Bacillati</taxon>
        <taxon>Bacillota</taxon>
        <taxon>Clostridia</taxon>
        <taxon>Peptostreptococcales</taxon>
        <taxon>Peptostreptococcaceae</taxon>
        <taxon>Paraclostridium</taxon>
    </lineage>
</organism>
<reference evidence="7" key="1">
    <citation type="submission" date="2015-01" db="EMBL/GenBank/DDBJ databases">
        <authorList>
            <person name="Aslett M.A."/>
            <person name="De Silva N."/>
        </authorList>
    </citation>
    <scope>NUCLEOTIDE SEQUENCE [LARGE SCALE GENOMIC DNA]</scope>
    <source>
        <strain evidence="7">R28058</strain>
    </source>
</reference>
<dbReference type="InterPro" id="IPR017221">
    <property type="entry name" value="DUF34/NIF3_bac"/>
</dbReference>
<dbReference type="InterPro" id="IPR002678">
    <property type="entry name" value="DUF34/NIF3"/>
</dbReference>
<dbReference type="PIRSF" id="PIRSF037489">
    <property type="entry name" value="UCP037489_NIF3_YqfO"/>
    <property type="match status" value="1"/>
</dbReference>
<dbReference type="AlphaFoldDB" id="A0A0C7R2W1"/>
<dbReference type="FunFam" id="3.40.1390.30:FF:000001">
    <property type="entry name" value="GTP cyclohydrolase 1 type 2"/>
    <property type="match status" value="1"/>
</dbReference>
<feature type="binding site" evidence="5">
    <location>
        <position position="333"/>
    </location>
    <ligand>
        <name>a divalent metal cation</name>
        <dbReference type="ChEBI" id="CHEBI:60240"/>
        <label>1</label>
    </ligand>
</feature>
<dbReference type="OrthoDB" id="9792792at2"/>
<dbReference type="InterPro" id="IPR015867">
    <property type="entry name" value="N-reg_PII/ATP_PRibTrfase_C"/>
</dbReference>
<dbReference type="NCBIfam" id="TIGR00486">
    <property type="entry name" value="YbgI_SA1388"/>
    <property type="match status" value="1"/>
</dbReference>
<evidence type="ECO:0000256" key="4">
    <source>
        <dbReference type="PIRNR" id="PIRNR037489"/>
    </source>
</evidence>
<gene>
    <name evidence="6" type="ORF">R28058_08931</name>
</gene>
<accession>A0A0C7R2W1</accession>
<feature type="binding site" evidence="5">
    <location>
        <position position="103"/>
    </location>
    <ligand>
        <name>a divalent metal cation</name>
        <dbReference type="ChEBI" id="CHEBI:60240"/>
        <label>1</label>
    </ligand>
</feature>
<dbReference type="GO" id="GO:0005737">
    <property type="term" value="C:cytoplasm"/>
    <property type="evidence" value="ECO:0007669"/>
    <property type="project" value="TreeGrafter"/>
</dbReference>
<evidence type="ECO:0000313" key="7">
    <source>
        <dbReference type="Proteomes" id="UP000049127"/>
    </source>
</evidence>
<dbReference type="Gene3D" id="3.40.1390.30">
    <property type="entry name" value="NIF3 (NGG1p interacting factor 3)-like"/>
    <property type="match status" value="2"/>
</dbReference>
<dbReference type="PANTHER" id="PTHR13799">
    <property type="entry name" value="NGG1 INTERACTING FACTOR 3"/>
    <property type="match status" value="1"/>
</dbReference>
<keyword evidence="3 4" id="KW-0479">Metal-binding</keyword>
<dbReference type="GO" id="GO:0046872">
    <property type="term" value="F:metal ion binding"/>
    <property type="evidence" value="ECO:0007669"/>
    <property type="project" value="UniProtKB-UniRule"/>
</dbReference>
<dbReference type="PANTHER" id="PTHR13799:SF14">
    <property type="entry name" value="GTP CYCLOHYDROLASE 1 TYPE 2 HOMOLOG"/>
    <property type="match status" value="1"/>
</dbReference>
<feature type="binding site" evidence="5">
    <location>
        <position position="64"/>
    </location>
    <ligand>
        <name>a divalent metal cation</name>
        <dbReference type="ChEBI" id="CHEBI:60240"/>
        <label>2</label>
    </ligand>
</feature>
<dbReference type="InterPro" id="IPR036069">
    <property type="entry name" value="DUF34/NIF3_sf"/>
</dbReference>
<dbReference type="Gene3D" id="3.30.70.120">
    <property type="match status" value="1"/>
</dbReference>
<evidence type="ECO:0000256" key="1">
    <source>
        <dbReference type="ARBA" id="ARBA00006964"/>
    </source>
</evidence>
<dbReference type="Proteomes" id="UP000049127">
    <property type="component" value="Unassembled WGS sequence"/>
</dbReference>
<name>A0A0C7R2W1_PARSO</name>
<dbReference type="SUPFAM" id="SSF102705">
    <property type="entry name" value="NIF3 (NGG1p interacting factor 3)-like"/>
    <property type="match status" value="1"/>
</dbReference>
<evidence type="ECO:0000256" key="5">
    <source>
        <dbReference type="PIRSR" id="PIRSR602678-1"/>
    </source>
</evidence>
<dbReference type="FunFam" id="3.30.70.120:FF:000006">
    <property type="entry name" value="GTP cyclohydrolase 1 type 2 homolog"/>
    <property type="match status" value="1"/>
</dbReference>